<dbReference type="GO" id="GO:0051213">
    <property type="term" value="F:dioxygenase activity"/>
    <property type="evidence" value="ECO:0007669"/>
    <property type="project" value="UniProtKB-KW"/>
</dbReference>
<protein>
    <submittedName>
        <fullName evidence="2">Glyoxalase/bleomycin resistance/extradiol dioxygenase family protein</fullName>
    </submittedName>
</protein>
<keyword evidence="2" id="KW-0560">Oxidoreductase</keyword>
<dbReference type="Gene3D" id="3.10.180.10">
    <property type="entry name" value="2,3-Dihydroxybiphenyl 1,2-Dioxygenase, domain 1"/>
    <property type="match status" value="1"/>
</dbReference>
<name>A0ABS9SJZ6_9BACT</name>
<dbReference type="InterPro" id="IPR004360">
    <property type="entry name" value="Glyas_Fos-R_dOase_dom"/>
</dbReference>
<dbReference type="PANTHER" id="PTHR36503">
    <property type="entry name" value="BLR2520 PROTEIN"/>
    <property type="match status" value="1"/>
</dbReference>
<comment type="caution">
    <text evidence="2">The sequence shown here is derived from an EMBL/GenBank/DDBJ whole genome shotgun (WGS) entry which is preliminary data.</text>
</comment>
<dbReference type="RefSeq" id="WP_240830348.1">
    <property type="nucleotide sequence ID" value="NZ_JAKWBL010000002.1"/>
</dbReference>
<organism evidence="2 3">
    <name type="scientific">Niabella ginsengisoli</name>
    <dbReference type="NCBI Taxonomy" id="522298"/>
    <lineage>
        <taxon>Bacteria</taxon>
        <taxon>Pseudomonadati</taxon>
        <taxon>Bacteroidota</taxon>
        <taxon>Chitinophagia</taxon>
        <taxon>Chitinophagales</taxon>
        <taxon>Chitinophagaceae</taxon>
        <taxon>Niabella</taxon>
    </lineage>
</organism>
<dbReference type="Pfam" id="PF00903">
    <property type="entry name" value="Glyoxalase"/>
    <property type="match status" value="1"/>
</dbReference>
<dbReference type="Proteomes" id="UP001202248">
    <property type="component" value="Unassembled WGS sequence"/>
</dbReference>
<keyword evidence="3" id="KW-1185">Reference proteome</keyword>
<evidence type="ECO:0000313" key="3">
    <source>
        <dbReference type="Proteomes" id="UP001202248"/>
    </source>
</evidence>
<proteinExistence type="predicted"/>
<feature type="domain" description="Glyoxalase/fosfomycin resistance/dioxygenase" evidence="1">
    <location>
        <begin position="7"/>
        <end position="124"/>
    </location>
</feature>
<dbReference type="SUPFAM" id="SSF54593">
    <property type="entry name" value="Glyoxalase/Bleomycin resistance protein/Dihydroxybiphenyl dioxygenase"/>
    <property type="match status" value="1"/>
</dbReference>
<sequence>MSKQIFINLPVKDLNKSMDFYTAIGYTNNPQFTDDKAACMVLTDTIFVMLLTHERFKDFSSKEIVDTKKSVAVINALSVDSADEVNSIVDKAVKAGGNEYTEPKDYGFMQQRCFEDIDGHNWEVIFMDMSKMPQE</sequence>
<evidence type="ECO:0000313" key="2">
    <source>
        <dbReference type="EMBL" id="MCH5598679.1"/>
    </source>
</evidence>
<reference evidence="2 3" key="1">
    <citation type="submission" date="2022-02" db="EMBL/GenBank/DDBJ databases">
        <authorList>
            <person name="Min J."/>
        </authorList>
    </citation>
    <scope>NUCLEOTIDE SEQUENCE [LARGE SCALE GENOMIC DNA]</scope>
    <source>
        <strain evidence="2 3">GR10-1</strain>
    </source>
</reference>
<dbReference type="EMBL" id="JAKWBL010000002">
    <property type="protein sequence ID" value="MCH5598679.1"/>
    <property type="molecule type" value="Genomic_DNA"/>
</dbReference>
<evidence type="ECO:0000259" key="1">
    <source>
        <dbReference type="Pfam" id="PF00903"/>
    </source>
</evidence>
<accession>A0ABS9SJZ6</accession>
<dbReference type="InterPro" id="IPR029068">
    <property type="entry name" value="Glyas_Bleomycin-R_OHBP_Dase"/>
</dbReference>
<keyword evidence="2" id="KW-0223">Dioxygenase</keyword>
<gene>
    <name evidence="2" type="ORF">MKP09_12530</name>
</gene>
<dbReference type="PANTHER" id="PTHR36503:SF2">
    <property type="entry name" value="BLR2408 PROTEIN"/>
    <property type="match status" value="1"/>
</dbReference>